<dbReference type="AlphaFoldDB" id="A0A4P6U237"/>
<gene>
    <name evidence="2" type="ORF">D0Z67_26030</name>
</gene>
<dbReference type="Gene3D" id="3.10.450.50">
    <property type="match status" value="1"/>
</dbReference>
<reference evidence="2 3" key="1">
    <citation type="submission" date="2018-08" db="EMBL/GenBank/DDBJ databases">
        <title>The complete genome sequence of Streptomyces seoulensis, a pioneer strain for nickel superoxide dismutase discovery.</title>
        <authorList>
            <person name="Shin J."/>
            <person name="Lee J.-S."/>
            <person name="Lee E.-J."/>
            <person name="Youn H.-D."/>
        </authorList>
    </citation>
    <scope>NUCLEOTIDE SEQUENCE [LARGE SCALE GENOMIC DNA]</scope>
    <source>
        <strain evidence="2 3">KCTC 9819</strain>
    </source>
</reference>
<keyword evidence="3" id="KW-1185">Reference proteome</keyword>
<evidence type="ECO:0000313" key="2">
    <source>
        <dbReference type="EMBL" id="QBJ93397.1"/>
    </source>
</evidence>
<dbReference type="Proteomes" id="UP000292547">
    <property type="component" value="Chromosome"/>
</dbReference>
<feature type="domain" description="SnoaL-like" evidence="1">
    <location>
        <begin position="22"/>
        <end position="129"/>
    </location>
</feature>
<dbReference type="Pfam" id="PF12680">
    <property type="entry name" value="SnoaL_2"/>
    <property type="match status" value="1"/>
</dbReference>
<protein>
    <submittedName>
        <fullName evidence="2">Ketosteroid isomerase</fullName>
    </submittedName>
</protein>
<dbReference type="OrthoDB" id="3681559at2"/>
<dbReference type="GO" id="GO:0016853">
    <property type="term" value="F:isomerase activity"/>
    <property type="evidence" value="ECO:0007669"/>
    <property type="project" value="UniProtKB-KW"/>
</dbReference>
<dbReference type="InterPro" id="IPR037401">
    <property type="entry name" value="SnoaL-like"/>
</dbReference>
<accession>A0A4P6U237</accession>
<dbReference type="SUPFAM" id="SSF54427">
    <property type="entry name" value="NTF2-like"/>
    <property type="match status" value="1"/>
</dbReference>
<dbReference type="STRING" id="73044.GCA_000725795_03103"/>
<organism evidence="2 3">
    <name type="scientific">Streptomyces seoulensis</name>
    <dbReference type="NCBI Taxonomy" id="73044"/>
    <lineage>
        <taxon>Bacteria</taxon>
        <taxon>Bacillati</taxon>
        <taxon>Actinomycetota</taxon>
        <taxon>Actinomycetes</taxon>
        <taxon>Kitasatosporales</taxon>
        <taxon>Streptomycetaceae</taxon>
        <taxon>Streptomyces</taxon>
    </lineage>
</organism>
<dbReference type="KEGG" id="sseo:D0Z67_26030"/>
<sequence>MAACAYYLGGLVSPSPREVFLRLVHGVADGNSSELPDLYGEVTDVRHPMATPESEPLTSRRALREHFTVPPEARESLPKRNVVDVVVHETADPEVIVAEFAYEFTLPDDAVAKVPCVFVMRVRDGQIIESRDYIDPIRTYTARGDLDRLIASLRKGVS</sequence>
<evidence type="ECO:0000259" key="1">
    <source>
        <dbReference type="Pfam" id="PF12680"/>
    </source>
</evidence>
<dbReference type="InterPro" id="IPR032710">
    <property type="entry name" value="NTF2-like_dom_sf"/>
</dbReference>
<keyword evidence="2" id="KW-0413">Isomerase</keyword>
<dbReference type="EMBL" id="CP032229">
    <property type="protein sequence ID" value="QBJ93397.1"/>
    <property type="molecule type" value="Genomic_DNA"/>
</dbReference>
<name>A0A4P6U237_STRSO</name>
<proteinExistence type="predicted"/>
<evidence type="ECO:0000313" key="3">
    <source>
        <dbReference type="Proteomes" id="UP000292547"/>
    </source>
</evidence>